<name>A0A2N3QK21_9BIFI</name>
<sequence>MDQWRRGASPYAGDDGGVQTASSMLAVQTSPGGPYPPRGTTVAAGTPDDPDHNPGLRNKLRRDRRAANHMKIQRVCLAILYSLDIVMVVVYTIAYINGQCSQDELLRAIRGAIGFAIFVDWAAMHDEKRAQKGRNALRYPVAAPREHYVTGAVEWQCPLCQTFNDVPPLARDVNWPLMQQCVACHETVVVPDVRRHERTA</sequence>
<keyword evidence="2" id="KW-0812">Transmembrane</keyword>
<dbReference type="EMBL" id="PCGY01000013">
    <property type="protein sequence ID" value="PKU91764.1"/>
    <property type="molecule type" value="Genomic_DNA"/>
</dbReference>
<evidence type="ECO:0000256" key="2">
    <source>
        <dbReference type="SAM" id="Phobius"/>
    </source>
</evidence>
<reference evidence="3 4" key="1">
    <citation type="submission" date="2017-10" db="EMBL/GenBank/DDBJ databases">
        <title>Bifidobacterium genomics.</title>
        <authorList>
            <person name="Lugli G.A."/>
            <person name="Milani C."/>
            <person name="Mancabelli L."/>
        </authorList>
    </citation>
    <scope>NUCLEOTIDE SEQUENCE [LARGE SCALE GENOMIC DNA]</scope>
    <source>
        <strain evidence="3 4">1542B</strain>
    </source>
</reference>
<feature type="transmembrane region" description="Helical" evidence="2">
    <location>
        <begin position="108"/>
        <end position="124"/>
    </location>
</feature>
<dbReference type="RefSeq" id="WP_101455152.1">
    <property type="nucleotide sequence ID" value="NZ_PCGY01000013.1"/>
</dbReference>
<accession>A0A2N3QK21</accession>
<proteinExistence type="predicted"/>
<feature type="transmembrane region" description="Helical" evidence="2">
    <location>
        <begin position="75"/>
        <end position="96"/>
    </location>
</feature>
<dbReference type="Proteomes" id="UP000233727">
    <property type="component" value="Unassembled WGS sequence"/>
</dbReference>
<evidence type="ECO:0000256" key="1">
    <source>
        <dbReference type="SAM" id="MobiDB-lite"/>
    </source>
</evidence>
<dbReference type="AlphaFoldDB" id="A0A2N3QK21"/>
<keyword evidence="2" id="KW-1133">Transmembrane helix</keyword>
<evidence type="ECO:0000313" key="4">
    <source>
        <dbReference type="Proteomes" id="UP000233727"/>
    </source>
</evidence>
<keyword evidence="2" id="KW-0472">Membrane</keyword>
<comment type="caution">
    <text evidence="3">The sequence shown here is derived from an EMBL/GenBank/DDBJ whole genome shotgun (WGS) entry which is preliminary data.</text>
</comment>
<gene>
    <name evidence="3" type="ORF">CQR47_1101</name>
</gene>
<organism evidence="3 4">
    <name type="scientific">Bifidobacterium thermophilum</name>
    <dbReference type="NCBI Taxonomy" id="33905"/>
    <lineage>
        <taxon>Bacteria</taxon>
        <taxon>Bacillati</taxon>
        <taxon>Actinomycetota</taxon>
        <taxon>Actinomycetes</taxon>
        <taxon>Bifidobacteriales</taxon>
        <taxon>Bifidobacteriaceae</taxon>
        <taxon>Bifidobacterium</taxon>
    </lineage>
</organism>
<feature type="region of interest" description="Disordered" evidence="1">
    <location>
        <begin position="1"/>
        <end position="58"/>
    </location>
</feature>
<feature type="compositionally biased region" description="Polar residues" evidence="1">
    <location>
        <begin position="19"/>
        <end position="31"/>
    </location>
</feature>
<protein>
    <submittedName>
        <fullName evidence="3">Uncharacterized protein</fullName>
    </submittedName>
</protein>
<evidence type="ECO:0000313" key="3">
    <source>
        <dbReference type="EMBL" id="PKU91764.1"/>
    </source>
</evidence>